<gene>
    <name evidence="1" type="ORF">KC19_7G101500</name>
</gene>
<protein>
    <submittedName>
        <fullName evidence="1">Uncharacterized protein</fullName>
    </submittedName>
</protein>
<evidence type="ECO:0000313" key="2">
    <source>
        <dbReference type="Proteomes" id="UP000822688"/>
    </source>
</evidence>
<name>A0A8T0H9X5_CERPU</name>
<dbReference type="InterPro" id="IPR044968">
    <property type="entry name" value="PRD1"/>
</dbReference>
<proteinExistence type="predicted"/>
<dbReference type="EMBL" id="CM026428">
    <property type="protein sequence ID" value="KAG0566979.1"/>
    <property type="molecule type" value="Genomic_DNA"/>
</dbReference>
<comment type="caution">
    <text evidence="1">The sequence shown here is derived from an EMBL/GenBank/DDBJ whole genome shotgun (WGS) entry which is preliminary data.</text>
</comment>
<dbReference type="GO" id="GO:0042138">
    <property type="term" value="P:meiotic DNA double-strand break formation"/>
    <property type="evidence" value="ECO:0007669"/>
    <property type="project" value="InterPro"/>
</dbReference>
<dbReference type="SUPFAM" id="SSF48371">
    <property type="entry name" value="ARM repeat"/>
    <property type="match status" value="1"/>
</dbReference>
<keyword evidence="2" id="KW-1185">Reference proteome</keyword>
<dbReference type="Proteomes" id="UP000822688">
    <property type="component" value="Chromosome 7"/>
</dbReference>
<dbReference type="PANTHER" id="PTHR36379">
    <property type="entry name" value="PROTEIN PRD1"/>
    <property type="match status" value="1"/>
</dbReference>
<evidence type="ECO:0000313" key="1">
    <source>
        <dbReference type="EMBL" id="KAG0566979.1"/>
    </source>
</evidence>
<dbReference type="InterPro" id="IPR016024">
    <property type="entry name" value="ARM-type_fold"/>
</dbReference>
<reference evidence="1" key="1">
    <citation type="submission" date="2020-06" db="EMBL/GenBank/DDBJ databases">
        <title>WGS assembly of Ceratodon purpureus strain R40.</title>
        <authorList>
            <person name="Carey S.B."/>
            <person name="Jenkins J."/>
            <person name="Shu S."/>
            <person name="Lovell J.T."/>
            <person name="Sreedasyam A."/>
            <person name="Maumus F."/>
            <person name="Tiley G.P."/>
            <person name="Fernandez-Pozo N."/>
            <person name="Barry K."/>
            <person name="Chen C."/>
            <person name="Wang M."/>
            <person name="Lipzen A."/>
            <person name="Daum C."/>
            <person name="Saski C.A."/>
            <person name="Payton A.C."/>
            <person name="Mcbreen J.C."/>
            <person name="Conrad R.E."/>
            <person name="Kollar L.M."/>
            <person name="Olsson S."/>
            <person name="Huttunen S."/>
            <person name="Landis J.B."/>
            <person name="Wickett N.J."/>
            <person name="Johnson M.G."/>
            <person name="Rensing S.A."/>
            <person name="Grimwood J."/>
            <person name="Schmutz J."/>
            <person name="Mcdaniel S.F."/>
        </authorList>
    </citation>
    <scope>NUCLEOTIDE SEQUENCE</scope>
    <source>
        <strain evidence="1">R40</strain>
    </source>
</reference>
<organism evidence="1 2">
    <name type="scientific">Ceratodon purpureus</name>
    <name type="common">Fire moss</name>
    <name type="synonym">Dicranum purpureum</name>
    <dbReference type="NCBI Taxonomy" id="3225"/>
    <lineage>
        <taxon>Eukaryota</taxon>
        <taxon>Viridiplantae</taxon>
        <taxon>Streptophyta</taxon>
        <taxon>Embryophyta</taxon>
        <taxon>Bryophyta</taxon>
        <taxon>Bryophytina</taxon>
        <taxon>Bryopsida</taxon>
        <taxon>Dicranidae</taxon>
        <taxon>Pseudoditrichales</taxon>
        <taxon>Ditrichaceae</taxon>
        <taxon>Ceratodon</taxon>
    </lineage>
</organism>
<dbReference type="PANTHER" id="PTHR36379:SF1">
    <property type="entry name" value="PUTATIVE RECOMBINATION INITIATION DEFECT 1-RELATED"/>
    <property type="match status" value="1"/>
</dbReference>
<accession>A0A8T0H9X5</accession>
<sequence length="1317" mass="146021">MGRRWEDSEQSDGRSALYMTCSREHASVMLVRTSQGGAFCLECFVEIITSPSSLVVRRAKALTEISELLADSEFCGSLMQKRLKFLAAPLAEAIFFYEDEGLATGIIDVMVSICKLALENDDTLLQDLMLSVCSHLSSSETAPWKHGHLFSVHALSLLLELHCHQKSDIPHAIKSQPSCVENFVKALTLPTDEIEVNIFFILFKLSSLEGGIQLLAESCPSLVYHAIRALVKTQNDEVRTKSLDLLISLARASVFNISLSTASFQEKCDTSDSQKTAPVCHTGASFVEQFSEAMKATLLSSNTQVQIKSFVLIDQVCPTSLDISEELYSLVKEGLTDYIFEVLRVSEDLDAVATSAIPTLVTLSMAFPTFSDHFSLGLEPLLRVLEHSFSSAFGTLQKDTLTIIAAGIADRPGVVSVVRAEHLMNLLKKSFQHYKSVIKDHAVSDILGFGLSPEGLNTTCGTLTTLLRAPSCSNITSICPILQDCVSALIDCIIADPVYASQHNGLISAAHLLQETYLFSVQQNSACEQFTGLTDFLMNHFLLGVLPVLTATWESITDEETINTFFSTVKSMVQIGDASKTAAFARTLISKRLISMAFESMSKCPSENLKRNVYGVISTVINGIYLCGDLIQDVLLHLPADVEGLLVLLEQRSNEDMHVIAAHQAIIALMFTAIEYGDRLVDSNQLLSSLEQHLLVNASSSLLATPFGSLLLKQFFILFIDVQEDIMPDSRFRSMKAESIMLDILQAAYRSGSFDFELPTPALKWIVKKESLFSISKDLLLRHLESDRLEVHATIAQLVHEDDHVTVVTMSLFLDVVERHLVDEIRIVATGLSSIIRQNWNLAKKFHGHGVVSTLRRFILLQGSKAPQATVTSCVELLFQLLLILDESMAVMDEGAWTDIANQAVKLLLLQLDKRDIIHTSDVPLVNLVSLIMHNSTWIPTLQEAARKICMSKDLRDIFEQNILNASQKGSTLVTMDIDSDDGVTLSASLLFHVLWLRSVYNGTAFTDDRAGRIFSKDDSKKTLKDYSSRISCQQLCQLLCFNTHSMQKTLTSSCLVEILSHLTDSDGKFEFQGSLAECSVGYLRSVVLVLQGAAIGSNGLLRKNACICMIRLLATTFLNPKQQEAIARGPWYKKVAEELMFSLAQTEVNVMEKEEIHYSASMLSAMLCISPPYNWLQAVFNPEVLAAAVESFRANQHVTVGTVDFFLGLLKGGFLNHGQVEILRDIHQTVRRKCYRERSMALNVKDISPSGSVRQSAMDIVSKLDLTKENMGSSTLIMHLAIHDTKEHFVWRREDALLDDESLLLVKIDEFLERSV</sequence>